<gene>
    <name evidence="2" type="ORF">DYU05_11170</name>
</gene>
<organism evidence="2 3">
    <name type="scientific">Mucilaginibacter terrenus</name>
    <dbReference type="NCBI Taxonomy" id="2482727"/>
    <lineage>
        <taxon>Bacteria</taxon>
        <taxon>Pseudomonadati</taxon>
        <taxon>Bacteroidota</taxon>
        <taxon>Sphingobacteriia</taxon>
        <taxon>Sphingobacteriales</taxon>
        <taxon>Sphingobacteriaceae</taxon>
        <taxon>Mucilaginibacter</taxon>
    </lineage>
</organism>
<evidence type="ECO:0000313" key="2">
    <source>
        <dbReference type="EMBL" id="RFZ82728.1"/>
    </source>
</evidence>
<proteinExistence type="predicted"/>
<keyword evidence="3" id="KW-1185">Reference proteome</keyword>
<keyword evidence="1" id="KW-0812">Transmembrane</keyword>
<sequence>MAVCFKGLYKAHAEVNLWFKLFSHGYKGEDQNGRNIFFGGQPPRVAPAILTNAYNRFDLIVLDLGYRDCALTALRSFCKIFSNSLSKLAISVLVVICSVFIVVNI</sequence>
<protein>
    <submittedName>
        <fullName evidence="2">Uncharacterized protein</fullName>
    </submittedName>
</protein>
<accession>A0A3E2NP10</accession>
<keyword evidence="1" id="KW-1133">Transmembrane helix</keyword>
<comment type="caution">
    <text evidence="2">The sequence shown here is derived from an EMBL/GenBank/DDBJ whole genome shotgun (WGS) entry which is preliminary data.</text>
</comment>
<dbReference type="AlphaFoldDB" id="A0A3E2NP10"/>
<reference evidence="2 3" key="1">
    <citation type="submission" date="2018-08" db="EMBL/GenBank/DDBJ databases">
        <title>Mucilaginibacter terrae sp. nov., isolated from manganese diggings.</title>
        <authorList>
            <person name="Huang Y."/>
            <person name="Zhou Z."/>
        </authorList>
    </citation>
    <scope>NUCLEOTIDE SEQUENCE [LARGE SCALE GENOMIC DNA]</scope>
    <source>
        <strain evidence="2 3">ZH6</strain>
    </source>
</reference>
<evidence type="ECO:0000313" key="3">
    <source>
        <dbReference type="Proteomes" id="UP000260823"/>
    </source>
</evidence>
<evidence type="ECO:0000256" key="1">
    <source>
        <dbReference type="SAM" id="Phobius"/>
    </source>
</evidence>
<name>A0A3E2NP10_9SPHI</name>
<dbReference type="Proteomes" id="UP000260823">
    <property type="component" value="Unassembled WGS sequence"/>
</dbReference>
<keyword evidence="1" id="KW-0472">Membrane</keyword>
<feature type="transmembrane region" description="Helical" evidence="1">
    <location>
        <begin position="85"/>
        <end position="103"/>
    </location>
</feature>
<dbReference type="EMBL" id="QWDE01000002">
    <property type="protein sequence ID" value="RFZ82728.1"/>
    <property type="molecule type" value="Genomic_DNA"/>
</dbReference>
<dbReference type="RefSeq" id="WP_117383131.1">
    <property type="nucleotide sequence ID" value="NZ_QWDE01000002.1"/>
</dbReference>